<dbReference type="EMBL" id="BAAAYL010000001">
    <property type="protein sequence ID" value="GAA3370291.1"/>
    <property type="molecule type" value="Genomic_DNA"/>
</dbReference>
<proteinExistence type="predicted"/>
<evidence type="ECO:0000313" key="3">
    <source>
        <dbReference type="Proteomes" id="UP001499990"/>
    </source>
</evidence>
<accession>A0ABP6S824</accession>
<protein>
    <recommendedName>
        <fullName evidence="4">DUF4034 domain-containing protein</fullName>
    </recommendedName>
</protein>
<keyword evidence="3" id="KW-1185">Reference proteome</keyword>
<organism evidence="2 3">
    <name type="scientific">Streptomyces sannanensis</name>
    <dbReference type="NCBI Taxonomy" id="285536"/>
    <lineage>
        <taxon>Bacteria</taxon>
        <taxon>Bacillati</taxon>
        <taxon>Actinomycetota</taxon>
        <taxon>Actinomycetes</taxon>
        <taxon>Kitasatosporales</taxon>
        <taxon>Streptomycetaceae</taxon>
        <taxon>Streptomyces</taxon>
    </lineage>
</organism>
<gene>
    <name evidence="2" type="ORF">GCM10020367_16350</name>
</gene>
<evidence type="ECO:0000256" key="1">
    <source>
        <dbReference type="SAM" id="MobiDB-lite"/>
    </source>
</evidence>
<evidence type="ECO:0000313" key="2">
    <source>
        <dbReference type="EMBL" id="GAA3370291.1"/>
    </source>
</evidence>
<name>A0ABP6S824_9ACTN</name>
<evidence type="ECO:0008006" key="4">
    <source>
        <dbReference type="Google" id="ProtNLM"/>
    </source>
</evidence>
<comment type="caution">
    <text evidence="2">The sequence shown here is derived from an EMBL/GenBank/DDBJ whole genome shotgun (WGS) entry which is preliminary data.</text>
</comment>
<feature type="region of interest" description="Disordered" evidence="1">
    <location>
        <begin position="326"/>
        <end position="347"/>
    </location>
</feature>
<sequence length="347" mass="37249">MPFLRALIGTARRLHAPRERLRGACRGCAPEPPAAGLPSDDEVLLDAPDERLGPALIGAALGDHERAAKLLAVTRDAAEWEDRDRYVARLAAFADHRDQWLTDWLAAAPGDPDALLLTAELALRRAWNAPARAERLREVGPLIEAAVDAGPRDPVPWRLALDHARGSGTAHTAFERLWEAAVRRSSHHYGCHVAALKYLGAHGGSYGECLDFAEQAADDALPGSLVQALPLRAAFACLASGESGTAPAARLDAAADRGIALCAGHPAGEPRPAEVRNLLAYVLSGRERRADALEQFRLIGRYATSFPWISLGGDPLSRFLEQRAAASRTSRPGREKPGHQCSGAYYA</sequence>
<reference evidence="3" key="1">
    <citation type="journal article" date="2019" name="Int. J. Syst. Evol. Microbiol.">
        <title>The Global Catalogue of Microorganisms (GCM) 10K type strain sequencing project: providing services to taxonomists for standard genome sequencing and annotation.</title>
        <authorList>
            <consortium name="The Broad Institute Genomics Platform"/>
            <consortium name="The Broad Institute Genome Sequencing Center for Infectious Disease"/>
            <person name="Wu L."/>
            <person name="Ma J."/>
        </authorList>
    </citation>
    <scope>NUCLEOTIDE SEQUENCE [LARGE SCALE GENOMIC DNA]</scope>
    <source>
        <strain evidence="3">JCM 9651</strain>
    </source>
</reference>
<dbReference type="Proteomes" id="UP001499990">
    <property type="component" value="Unassembled WGS sequence"/>
</dbReference>